<name>A0ABS0PRW7_9BRAD</name>
<evidence type="ECO:0000313" key="1">
    <source>
        <dbReference type="EMBL" id="MBH5399929.1"/>
    </source>
</evidence>
<comment type="caution">
    <text evidence="1">The sequence shown here is derived from an EMBL/GenBank/DDBJ whole genome shotgun (WGS) entry which is preliminary data.</text>
</comment>
<dbReference type="Proteomes" id="UP000807370">
    <property type="component" value="Unassembled WGS sequence"/>
</dbReference>
<evidence type="ECO:0000313" key="2">
    <source>
        <dbReference type="Proteomes" id="UP000807370"/>
    </source>
</evidence>
<gene>
    <name evidence="1" type="ORF">HZZ13_19360</name>
</gene>
<protein>
    <submittedName>
        <fullName evidence="1">Uncharacterized protein</fullName>
    </submittedName>
</protein>
<dbReference type="EMBL" id="JACCHP010000012">
    <property type="protein sequence ID" value="MBH5399929.1"/>
    <property type="molecule type" value="Genomic_DNA"/>
</dbReference>
<sequence length="137" mass="16054">MGRNSRKLQRAYVVPYGRLKELLSFDGRRDLVLAPEQVLNAIKLLLRGVEVDETWYLNEYADVKEAVNQGAFRSARHHFIENGYFEERRPFPVVVDDDWYGRAYPDVAEGVEFGEISSFQEHFEMYGEREGRFPSED</sequence>
<reference evidence="1 2" key="1">
    <citation type="submission" date="2020-07" db="EMBL/GenBank/DDBJ databases">
        <title>Bradyrhizobium diversity isolated from nodules of indigenous legumes of Western Australia.</title>
        <authorList>
            <person name="Klepa M.S."/>
        </authorList>
    </citation>
    <scope>NUCLEOTIDE SEQUENCE [LARGE SCALE GENOMIC DNA]</scope>
    <source>
        <strain evidence="1 2">CNPSo 4010</strain>
    </source>
</reference>
<proteinExistence type="predicted"/>
<accession>A0ABS0PRW7</accession>
<organism evidence="1 2">
    <name type="scientific">Bradyrhizobium agreste</name>
    <dbReference type="NCBI Taxonomy" id="2751811"/>
    <lineage>
        <taxon>Bacteria</taxon>
        <taxon>Pseudomonadati</taxon>
        <taxon>Pseudomonadota</taxon>
        <taxon>Alphaproteobacteria</taxon>
        <taxon>Hyphomicrobiales</taxon>
        <taxon>Nitrobacteraceae</taxon>
        <taxon>Bradyrhizobium</taxon>
    </lineage>
</organism>
<dbReference type="RefSeq" id="WP_197961141.1">
    <property type="nucleotide sequence ID" value="NZ_JACCHP010000012.1"/>
</dbReference>
<keyword evidence="2" id="KW-1185">Reference proteome</keyword>